<dbReference type="RefSeq" id="WP_203758369.1">
    <property type="nucleotide sequence ID" value="NZ_BONK01000018.1"/>
</dbReference>
<dbReference type="Proteomes" id="UP000632740">
    <property type="component" value="Unassembled WGS sequence"/>
</dbReference>
<evidence type="ECO:0000313" key="2">
    <source>
        <dbReference type="EMBL" id="GIG23367.1"/>
    </source>
</evidence>
<dbReference type="AlphaFoldDB" id="A0A919P4S1"/>
<dbReference type="InterPro" id="IPR016181">
    <property type="entry name" value="Acyl_CoA_acyltransferase"/>
</dbReference>
<keyword evidence="3" id="KW-1185">Reference proteome</keyword>
<proteinExistence type="predicted"/>
<feature type="region of interest" description="Disordered" evidence="1">
    <location>
        <begin position="1"/>
        <end position="20"/>
    </location>
</feature>
<dbReference type="EMBL" id="BONK01000018">
    <property type="protein sequence ID" value="GIG23367.1"/>
    <property type="molecule type" value="Genomic_DNA"/>
</dbReference>
<evidence type="ECO:0008006" key="4">
    <source>
        <dbReference type="Google" id="ProtNLM"/>
    </source>
</evidence>
<comment type="caution">
    <text evidence="2">The sequence shown here is derived from an EMBL/GenBank/DDBJ whole genome shotgun (WGS) entry which is preliminary data.</text>
</comment>
<reference evidence="2" key="1">
    <citation type="submission" date="2021-01" db="EMBL/GenBank/DDBJ databases">
        <title>Whole genome shotgun sequence of Cellulomonas chitinilytica NBRC 110799.</title>
        <authorList>
            <person name="Komaki H."/>
            <person name="Tamura T."/>
        </authorList>
    </citation>
    <scope>NUCLEOTIDE SEQUENCE</scope>
    <source>
        <strain evidence="2">NBRC 110799</strain>
    </source>
</reference>
<evidence type="ECO:0000256" key="1">
    <source>
        <dbReference type="SAM" id="MobiDB-lite"/>
    </source>
</evidence>
<name>A0A919P4S1_9CELL</name>
<organism evidence="2 3">
    <name type="scientific">Cellulomonas chitinilytica</name>
    <dbReference type="NCBI Taxonomy" id="398759"/>
    <lineage>
        <taxon>Bacteria</taxon>
        <taxon>Bacillati</taxon>
        <taxon>Actinomycetota</taxon>
        <taxon>Actinomycetes</taxon>
        <taxon>Micrococcales</taxon>
        <taxon>Cellulomonadaceae</taxon>
        <taxon>Cellulomonas</taxon>
    </lineage>
</organism>
<protein>
    <recommendedName>
        <fullName evidence="4">N-acetyltransferase domain-containing protein</fullName>
    </recommendedName>
</protein>
<feature type="compositionally biased region" description="Low complexity" evidence="1">
    <location>
        <begin position="8"/>
        <end position="20"/>
    </location>
</feature>
<sequence>MSAGRPDGGPVAASAGAAPVGDDLRVLREDDERVAPLMAEGWTVESESWGARLQLTDDAHLARLAARVEHVRAQGWRVVELGPEHADAIVALDALCAVDYPITPATPHDVPGVAELESSLAMAGWWAFGAFGPLGDLDAVTVLVPAEALVETLFTVTRRTVRGRGLATAVKAAAVVDLAARGHRMFGTGGAAVNIASLRANESLGYVLEPRWLSLRRP</sequence>
<evidence type="ECO:0000313" key="3">
    <source>
        <dbReference type="Proteomes" id="UP000632740"/>
    </source>
</evidence>
<dbReference type="SUPFAM" id="SSF55729">
    <property type="entry name" value="Acyl-CoA N-acyltransferases (Nat)"/>
    <property type="match status" value="1"/>
</dbReference>
<gene>
    <name evidence="2" type="ORF">Cch01nite_40910</name>
</gene>
<dbReference type="Gene3D" id="3.40.630.30">
    <property type="match status" value="1"/>
</dbReference>
<accession>A0A919P4S1</accession>